<dbReference type="Gene3D" id="3.60.21.10">
    <property type="match status" value="1"/>
</dbReference>
<feature type="chain" id="PRO_5022843217" evidence="1">
    <location>
        <begin position="22"/>
        <end position="531"/>
    </location>
</feature>
<name>A0A5C5UXK9_9BACT</name>
<comment type="caution">
    <text evidence="4">The sequence shown here is derived from an EMBL/GenBank/DDBJ whole genome shotgun (WGS) entry which is preliminary data.</text>
</comment>
<dbReference type="PANTHER" id="PTHR43143:SF6">
    <property type="entry name" value="BLL3016 PROTEIN"/>
    <property type="match status" value="1"/>
</dbReference>
<dbReference type="InterPro" id="IPR029052">
    <property type="entry name" value="Metallo-depent_PP-like"/>
</dbReference>
<feature type="domain" description="Calcineurin-like phosphoesterase C-terminal" evidence="2">
    <location>
        <begin position="345"/>
        <end position="519"/>
    </location>
</feature>
<dbReference type="InterPro" id="IPR032285">
    <property type="entry name" value="Metallophos_N"/>
</dbReference>
<evidence type="ECO:0000259" key="3">
    <source>
        <dbReference type="Pfam" id="PF16371"/>
    </source>
</evidence>
<evidence type="ECO:0000313" key="4">
    <source>
        <dbReference type="EMBL" id="TWT30202.1"/>
    </source>
</evidence>
<dbReference type="EMBL" id="SIHJ01000005">
    <property type="protein sequence ID" value="TWT30202.1"/>
    <property type="molecule type" value="Genomic_DNA"/>
</dbReference>
<gene>
    <name evidence="4" type="ORF">KOR34_47600</name>
</gene>
<dbReference type="InterPro" id="IPR032288">
    <property type="entry name" value="Metallophos_C"/>
</dbReference>
<organism evidence="4 5">
    <name type="scientific">Posidoniimonas corsicana</name>
    <dbReference type="NCBI Taxonomy" id="1938618"/>
    <lineage>
        <taxon>Bacteria</taxon>
        <taxon>Pseudomonadati</taxon>
        <taxon>Planctomycetota</taxon>
        <taxon>Planctomycetia</taxon>
        <taxon>Pirellulales</taxon>
        <taxon>Lacipirellulaceae</taxon>
        <taxon>Posidoniimonas</taxon>
    </lineage>
</organism>
<protein>
    <submittedName>
        <fullName evidence="4">Calcineurin-like phosphoesterase</fullName>
    </submittedName>
</protein>
<dbReference type="SUPFAM" id="SSF56300">
    <property type="entry name" value="Metallo-dependent phosphatases"/>
    <property type="match status" value="1"/>
</dbReference>
<feature type="signal peptide" evidence="1">
    <location>
        <begin position="1"/>
        <end position="21"/>
    </location>
</feature>
<keyword evidence="5" id="KW-1185">Reference proteome</keyword>
<dbReference type="InterPro" id="IPR051918">
    <property type="entry name" value="STPP_CPPED1"/>
</dbReference>
<dbReference type="AlphaFoldDB" id="A0A5C5UXK9"/>
<dbReference type="Gene3D" id="2.60.40.10">
    <property type="entry name" value="Immunoglobulins"/>
    <property type="match status" value="1"/>
</dbReference>
<dbReference type="OrthoDB" id="235808at2"/>
<dbReference type="RefSeq" id="WP_146568573.1">
    <property type="nucleotide sequence ID" value="NZ_SIHJ01000005.1"/>
</dbReference>
<feature type="domain" description="Calcineurin-like phosphoesterase N-terminal" evidence="3">
    <location>
        <begin position="41"/>
        <end position="111"/>
    </location>
</feature>
<dbReference type="Pfam" id="PF16371">
    <property type="entry name" value="MetallophosN"/>
    <property type="match status" value="1"/>
</dbReference>
<dbReference type="InterPro" id="IPR013783">
    <property type="entry name" value="Ig-like_fold"/>
</dbReference>
<dbReference type="PANTHER" id="PTHR43143">
    <property type="entry name" value="METALLOPHOSPHOESTERASE, CALCINEURIN SUPERFAMILY"/>
    <property type="match status" value="1"/>
</dbReference>
<dbReference type="Pfam" id="PF16370">
    <property type="entry name" value="MetallophosC"/>
    <property type="match status" value="1"/>
</dbReference>
<evidence type="ECO:0000256" key="1">
    <source>
        <dbReference type="SAM" id="SignalP"/>
    </source>
</evidence>
<sequence precursor="true">MRATALFACLLALTSTSTASADDTARGVVFLDANNNGARDADEQPLQGIKVSNGRQIVKTDQAGRYELPVTDDTILFVIKPRGYRTPLSEQMVPRFYYIHKPNGSPKNYQFAGVEPTGPLPESVDFPLYKQDEPERFQALMFGDPQPRTQEEVDWISHDVIEELIGTEAKFGVTLGDIMFDDLNLFDSSNSAIAVLGIPWYNVIGNHDLNHEAHEDHLSDETFERHFGPPYYSFDYGAVHFIVLDDVEWRLNEAGQGGYRGGLGEDQLAFVERDLELIPDDQLVVLMMHIPVTKIQTPERLRLYRLIEQRPFCMSIAGHEHFHEHRFLKQADGWNGPQPHHHVVNVTVCGNWWGGMQDERGIPHATMGDGAPNGYSIMTFDGHEYQLEFRAAGRPADYQMNVDAPEEFRASDGADIVVNVFNGSEKSTVEMQVGPAGGEGQEWTKLAHTPMRDPDYVRMAGREDQVKDSLTKSASEQSLVFNPDNRNLYSTHIWKGRLPAGLAPGTHCVRIRTTDMHGMVHHGYRLVRVVE</sequence>
<dbReference type="Proteomes" id="UP000316714">
    <property type="component" value="Unassembled WGS sequence"/>
</dbReference>
<evidence type="ECO:0000313" key="5">
    <source>
        <dbReference type="Proteomes" id="UP000316714"/>
    </source>
</evidence>
<proteinExistence type="predicted"/>
<keyword evidence="1" id="KW-0732">Signal</keyword>
<reference evidence="4 5" key="1">
    <citation type="submission" date="2019-02" db="EMBL/GenBank/DDBJ databases">
        <title>Deep-cultivation of Planctomycetes and their phenomic and genomic characterization uncovers novel biology.</title>
        <authorList>
            <person name="Wiegand S."/>
            <person name="Jogler M."/>
            <person name="Boedeker C."/>
            <person name="Pinto D."/>
            <person name="Vollmers J."/>
            <person name="Rivas-Marin E."/>
            <person name="Kohn T."/>
            <person name="Peeters S.H."/>
            <person name="Heuer A."/>
            <person name="Rast P."/>
            <person name="Oberbeckmann S."/>
            <person name="Bunk B."/>
            <person name="Jeske O."/>
            <person name="Meyerdierks A."/>
            <person name="Storesund J.E."/>
            <person name="Kallscheuer N."/>
            <person name="Luecker S."/>
            <person name="Lage O.M."/>
            <person name="Pohl T."/>
            <person name="Merkel B.J."/>
            <person name="Hornburger P."/>
            <person name="Mueller R.-W."/>
            <person name="Bruemmer F."/>
            <person name="Labrenz M."/>
            <person name="Spormann A.M."/>
            <person name="Op Den Camp H."/>
            <person name="Overmann J."/>
            <person name="Amann R."/>
            <person name="Jetten M.S.M."/>
            <person name="Mascher T."/>
            <person name="Medema M.H."/>
            <person name="Devos D.P."/>
            <person name="Kaster A.-K."/>
            <person name="Ovreas L."/>
            <person name="Rohde M."/>
            <person name="Galperin M.Y."/>
            <person name="Jogler C."/>
        </authorList>
    </citation>
    <scope>NUCLEOTIDE SEQUENCE [LARGE SCALE GENOMIC DNA]</scope>
    <source>
        <strain evidence="4 5">KOR34</strain>
    </source>
</reference>
<evidence type="ECO:0000259" key="2">
    <source>
        <dbReference type="Pfam" id="PF16370"/>
    </source>
</evidence>
<accession>A0A5C5UXK9</accession>